<evidence type="ECO:0000256" key="4">
    <source>
        <dbReference type="ARBA" id="ARBA00022729"/>
    </source>
</evidence>
<keyword evidence="6" id="KW-0325">Glycoprotein</keyword>
<comment type="similarity">
    <text evidence="1">Belongs to the peptidase S10 family.</text>
</comment>
<keyword evidence="2" id="KW-0121">Carboxypeptidase</keyword>
<keyword evidence="5" id="KW-0378">Hydrolase</keyword>
<dbReference type="Gene3D" id="3.40.50.1820">
    <property type="entry name" value="alpha/beta hydrolase"/>
    <property type="match status" value="1"/>
</dbReference>
<evidence type="ECO:0000256" key="2">
    <source>
        <dbReference type="ARBA" id="ARBA00022645"/>
    </source>
</evidence>
<dbReference type="InterPro" id="IPR001563">
    <property type="entry name" value="Peptidase_S10"/>
</dbReference>
<evidence type="ECO:0008006" key="10">
    <source>
        <dbReference type="Google" id="ProtNLM"/>
    </source>
</evidence>
<evidence type="ECO:0000256" key="6">
    <source>
        <dbReference type="ARBA" id="ARBA00023180"/>
    </source>
</evidence>
<evidence type="ECO:0000313" key="8">
    <source>
        <dbReference type="EMBL" id="CAH0393481.1"/>
    </source>
</evidence>
<evidence type="ECO:0000256" key="3">
    <source>
        <dbReference type="ARBA" id="ARBA00022670"/>
    </source>
</evidence>
<evidence type="ECO:0000256" key="5">
    <source>
        <dbReference type="ARBA" id="ARBA00022801"/>
    </source>
</evidence>
<dbReference type="Proteomes" id="UP001152759">
    <property type="component" value="Chromosome 7"/>
</dbReference>
<keyword evidence="3" id="KW-0645">Protease</keyword>
<dbReference type="SUPFAM" id="SSF53474">
    <property type="entry name" value="alpha/beta-Hydrolases"/>
    <property type="match status" value="1"/>
</dbReference>
<dbReference type="GO" id="GO:0004185">
    <property type="term" value="F:serine-type carboxypeptidase activity"/>
    <property type="evidence" value="ECO:0007669"/>
    <property type="project" value="InterPro"/>
</dbReference>
<organism evidence="8 9">
    <name type="scientific">Bemisia tabaci</name>
    <name type="common">Sweetpotato whitefly</name>
    <name type="synonym">Aleurodes tabaci</name>
    <dbReference type="NCBI Taxonomy" id="7038"/>
    <lineage>
        <taxon>Eukaryota</taxon>
        <taxon>Metazoa</taxon>
        <taxon>Ecdysozoa</taxon>
        <taxon>Arthropoda</taxon>
        <taxon>Hexapoda</taxon>
        <taxon>Insecta</taxon>
        <taxon>Pterygota</taxon>
        <taxon>Neoptera</taxon>
        <taxon>Paraneoptera</taxon>
        <taxon>Hemiptera</taxon>
        <taxon>Sternorrhyncha</taxon>
        <taxon>Aleyrodoidea</taxon>
        <taxon>Aleyrodidae</taxon>
        <taxon>Aleyrodinae</taxon>
        <taxon>Bemisia</taxon>
    </lineage>
</organism>
<dbReference type="PANTHER" id="PTHR11802:SF472">
    <property type="entry name" value="SERINE CARBOXYPEPTIDASE CPVL-RELATED"/>
    <property type="match status" value="1"/>
</dbReference>
<dbReference type="EMBL" id="OU963868">
    <property type="protein sequence ID" value="CAH0393481.1"/>
    <property type="molecule type" value="Genomic_DNA"/>
</dbReference>
<dbReference type="AlphaFoldDB" id="A0A9P0AHZ0"/>
<protein>
    <recommendedName>
        <fullName evidence="10">Serine carboxypeptidase</fullName>
    </recommendedName>
</protein>
<accession>A0A9P0AHZ0</accession>
<reference evidence="8" key="1">
    <citation type="submission" date="2021-12" db="EMBL/GenBank/DDBJ databases">
        <authorList>
            <person name="King R."/>
        </authorList>
    </citation>
    <scope>NUCLEOTIDE SEQUENCE</scope>
</reference>
<feature type="region of interest" description="Disordered" evidence="7">
    <location>
        <begin position="189"/>
        <end position="218"/>
    </location>
</feature>
<name>A0A9P0AHZ0_BEMTA</name>
<dbReference type="Pfam" id="PF00450">
    <property type="entry name" value="Peptidase_S10"/>
    <property type="match status" value="1"/>
</dbReference>
<evidence type="ECO:0000256" key="1">
    <source>
        <dbReference type="ARBA" id="ARBA00009431"/>
    </source>
</evidence>
<gene>
    <name evidence="8" type="ORF">BEMITA_LOCUS11876</name>
</gene>
<keyword evidence="4" id="KW-0732">Signal</keyword>
<dbReference type="PANTHER" id="PTHR11802">
    <property type="entry name" value="SERINE PROTEASE FAMILY S10 SERINE CARBOXYPEPTIDASE"/>
    <property type="match status" value="1"/>
</dbReference>
<dbReference type="InterPro" id="IPR029058">
    <property type="entry name" value="AB_hydrolase_fold"/>
</dbReference>
<keyword evidence="9" id="KW-1185">Reference proteome</keyword>
<sequence>MWKFCIINQIIVSGILQDVTSFASNQPGHGIGATPVGEEAALFLTPYIEKGKIKEALKLATVRPAFKNIESFSGFLTINKTTDSNLFFWLFKSQRGNWQERPLVVWLSGGPGTSSLVGLLFEQGPYKLTESNTLKRRRITLNRDYNMLFIDNPIGAGFSYTSIDSGYARTDRTPFSACTRASHNYTNCSRPCDGPNSSSTATRTPGSPLSASAARSTR</sequence>
<evidence type="ECO:0000313" key="9">
    <source>
        <dbReference type="Proteomes" id="UP001152759"/>
    </source>
</evidence>
<proteinExistence type="inferred from homology"/>
<dbReference type="GO" id="GO:0006508">
    <property type="term" value="P:proteolysis"/>
    <property type="evidence" value="ECO:0007669"/>
    <property type="project" value="UniProtKB-KW"/>
</dbReference>
<evidence type="ECO:0000256" key="7">
    <source>
        <dbReference type="SAM" id="MobiDB-lite"/>
    </source>
</evidence>